<feature type="domain" description="Tetrapyrrole biosynthesis uroporphyrinogen III synthase" evidence="1">
    <location>
        <begin position="19"/>
        <end position="257"/>
    </location>
</feature>
<dbReference type="SUPFAM" id="SSF69618">
    <property type="entry name" value="HemD-like"/>
    <property type="match status" value="1"/>
</dbReference>
<dbReference type="RefSeq" id="WP_188499243.1">
    <property type="nucleotide sequence ID" value="NZ_BMFV01000052.1"/>
</dbReference>
<dbReference type="InterPro" id="IPR003754">
    <property type="entry name" value="4pyrrol_synth_uPrphyn_synth"/>
</dbReference>
<dbReference type="InterPro" id="IPR036108">
    <property type="entry name" value="4pyrrol_syn_uPrphyn_synt_sf"/>
</dbReference>
<dbReference type="GO" id="GO:0006780">
    <property type="term" value="P:uroporphyrinogen III biosynthetic process"/>
    <property type="evidence" value="ECO:0007669"/>
    <property type="project" value="InterPro"/>
</dbReference>
<reference evidence="2" key="2">
    <citation type="submission" date="2020-09" db="EMBL/GenBank/DDBJ databases">
        <authorList>
            <person name="Sun Q."/>
            <person name="Zhou Y."/>
        </authorList>
    </citation>
    <scope>NUCLEOTIDE SEQUENCE</scope>
    <source>
        <strain evidence="2">CGMCC 1.12777</strain>
    </source>
</reference>
<dbReference type="Gene3D" id="3.40.50.10090">
    <property type="match status" value="2"/>
</dbReference>
<evidence type="ECO:0000259" key="1">
    <source>
        <dbReference type="Pfam" id="PF02602"/>
    </source>
</evidence>
<organism evidence="2 3">
    <name type="scientific">Pullulanibacillus pueri</name>
    <dbReference type="NCBI Taxonomy" id="1437324"/>
    <lineage>
        <taxon>Bacteria</taxon>
        <taxon>Bacillati</taxon>
        <taxon>Bacillota</taxon>
        <taxon>Bacilli</taxon>
        <taxon>Bacillales</taxon>
        <taxon>Sporolactobacillaceae</taxon>
        <taxon>Pullulanibacillus</taxon>
    </lineage>
</organism>
<name>A0A8J2ZZH2_9BACL</name>
<dbReference type="Proteomes" id="UP000656813">
    <property type="component" value="Unassembled WGS sequence"/>
</dbReference>
<keyword evidence="3" id="KW-1185">Reference proteome</keyword>
<sequence length="270" mass="30014">MKGLTGKHIGIAADRQAEAISTLIQKQGGIAVSKPIQGEKWLDEKSAAYDVARFLNHPFDWALFTTGIGAEALEKAAQSIHRLDDYIDKLSKTSLAIRGTKTQDWLKKWGLEPTILSPNGTMHTLIQLLDAHPTTKQALFYQSYDQEERQLVQALNQLSMDVYHSEPYHYFPPDRAIVEALRFGITSQSLDAVVFTSKTQVENLFRDAGASQGKLLYQAFETHVLAVAVGQVTAEALHNHGISKVLQPERAKMGAMIIALAQHFSNEHHD</sequence>
<dbReference type="GO" id="GO:0004852">
    <property type="term" value="F:uroporphyrinogen-III synthase activity"/>
    <property type="evidence" value="ECO:0007669"/>
    <property type="project" value="InterPro"/>
</dbReference>
<dbReference type="PANTHER" id="PTHR40082">
    <property type="entry name" value="BLR5956 PROTEIN"/>
    <property type="match status" value="1"/>
</dbReference>
<dbReference type="EMBL" id="BMFV01000052">
    <property type="protein sequence ID" value="GGH88483.1"/>
    <property type="molecule type" value="Genomic_DNA"/>
</dbReference>
<gene>
    <name evidence="2" type="primary">yjjA</name>
    <name evidence="2" type="ORF">GCM10007096_40920</name>
</gene>
<reference evidence="2" key="1">
    <citation type="journal article" date="2014" name="Int. J. Syst. Evol. Microbiol.">
        <title>Complete genome sequence of Corynebacterium casei LMG S-19264T (=DSM 44701T), isolated from a smear-ripened cheese.</title>
        <authorList>
            <consortium name="US DOE Joint Genome Institute (JGI-PGF)"/>
            <person name="Walter F."/>
            <person name="Albersmeier A."/>
            <person name="Kalinowski J."/>
            <person name="Ruckert C."/>
        </authorList>
    </citation>
    <scope>NUCLEOTIDE SEQUENCE</scope>
    <source>
        <strain evidence="2">CGMCC 1.12777</strain>
    </source>
</reference>
<evidence type="ECO:0000313" key="3">
    <source>
        <dbReference type="Proteomes" id="UP000656813"/>
    </source>
</evidence>
<accession>A0A8J2ZZH2</accession>
<dbReference type="PANTHER" id="PTHR40082:SF1">
    <property type="entry name" value="BLR5956 PROTEIN"/>
    <property type="match status" value="1"/>
</dbReference>
<dbReference type="NCBIfam" id="NF004584">
    <property type="entry name" value="PRK05928.2-1"/>
    <property type="match status" value="1"/>
</dbReference>
<dbReference type="Pfam" id="PF02602">
    <property type="entry name" value="HEM4"/>
    <property type="match status" value="1"/>
</dbReference>
<dbReference type="AlphaFoldDB" id="A0A8J2ZZH2"/>
<protein>
    <recommendedName>
        <fullName evidence="1">Tetrapyrrole biosynthesis uroporphyrinogen III synthase domain-containing protein</fullName>
    </recommendedName>
</protein>
<proteinExistence type="predicted"/>
<dbReference type="InterPro" id="IPR039793">
    <property type="entry name" value="UROS/Hem4"/>
</dbReference>
<dbReference type="CDD" id="cd06578">
    <property type="entry name" value="HemD"/>
    <property type="match status" value="1"/>
</dbReference>
<evidence type="ECO:0000313" key="2">
    <source>
        <dbReference type="EMBL" id="GGH88483.1"/>
    </source>
</evidence>
<comment type="caution">
    <text evidence="2">The sequence shown here is derived from an EMBL/GenBank/DDBJ whole genome shotgun (WGS) entry which is preliminary data.</text>
</comment>